<evidence type="ECO:0000256" key="1">
    <source>
        <dbReference type="ARBA" id="ARBA00000085"/>
    </source>
</evidence>
<dbReference type="Pfam" id="PF00512">
    <property type="entry name" value="HisKA"/>
    <property type="match status" value="1"/>
</dbReference>
<feature type="domain" description="HAMP" evidence="12">
    <location>
        <begin position="209"/>
        <end position="261"/>
    </location>
</feature>
<dbReference type="EMBL" id="CP000529">
    <property type="protein sequence ID" value="ABM38671.1"/>
    <property type="molecule type" value="Genomic_DNA"/>
</dbReference>
<dbReference type="CDD" id="cd00082">
    <property type="entry name" value="HisKA"/>
    <property type="match status" value="1"/>
</dbReference>
<dbReference type="InterPro" id="IPR036890">
    <property type="entry name" value="HATPase_C_sf"/>
</dbReference>
<evidence type="ECO:0000256" key="2">
    <source>
        <dbReference type="ARBA" id="ARBA00004429"/>
    </source>
</evidence>
<evidence type="ECO:0000313" key="14">
    <source>
        <dbReference type="Proteomes" id="UP000000644"/>
    </source>
</evidence>
<keyword evidence="6" id="KW-0808">Transferase</keyword>
<dbReference type="Gene3D" id="3.30.565.10">
    <property type="entry name" value="Histidine kinase-like ATPase, C-terminal domain"/>
    <property type="match status" value="1"/>
</dbReference>
<gene>
    <name evidence="13" type="ordered locus">Pnap_3374</name>
</gene>
<keyword evidence="10" id="KW-1133">Transmembrane helix</keyword>
<dbReference type="Pfam" id="PF02518">
    <property type="entry name" value="HATPase_c"/>
    <property type="match status" value="1"/>
</dbReference>
<protein>
    <recommendedName>
        <fullName evidence="3">histidine kinase</fullName>
        <ecNumber evidence="3">2.7.13.3</ecNumber>
    </recommendedName>
</protein>
<dbReference type="AlphaFoldDB" id="A1VSP3"/>
<dbReference type="InterPro" id="IPR003661">
    <property type="entry name" value="HisK_dim/P_dom"/>
</dbReference>
<dbReference type="SMART" id="SM00387">
    <property type="entry name" value="HATPase_c"/>
    <property type="match status" value="1"/>
</dbReference>
<dbReference type="eggNOG" id="COG2205">
    <property type="taxonomic scope" value="Bacteria"/>
</dbReference>
<dbReference type="GO" id="GO:0005524">
    <property type="term" value="F:ATP binding"/>
    <property type="evidence" value="ECO:0007669"/>
    <property type="project" value="UniProtKB-KW"/>
</dbReference>
<accession>A1VSP3</accession>
<comment type="subcellular location">
    <subcellularLocation>
        <location evidence="2">Cell inner membrane</location>
        <topology evidence="2">Multi-pass membrane protein</topology>
    </subcellularLocation>
</comment>
<dbReference type="HOGENOM" id="CLU_000445_89_23_4"/>
<dbReference type="PANTHER" id="PTHR44936">
    <property type="entry name" value="SENSOR PROTEIN CREC"/>
    <property type="match status" value="1"/>
</dbReference>
<sequence>MRPKPAALRPTPKPMLQRFSFRQLLVIAFLLIAVLLGAASLRALFALQDLTVQSRDNAARALDLSGAAQSLRERSLSMERSSRQSVVLDDRVLRQRFRDEARDATSILTRLAREDIPAAKAQPWRTHLDTMLDLLTGPPDTALEREHQLTQEFRELEGINTAIAMQVQQTIQQRNQSLQEKLETSRQHLAQQVTWAIVLTVFMALAFGVWFTRPLKRLENAIIGLGENRLDQVIAIHGPADLALVGERLNWLRLRLSELDADKSRFLRHISHELKTPLASLREGVSLLEDGVAGPLSHDQREIAQILKHNTGVLQSQIEDLLRFNTAAFEARQLHRQTIDLLQLIEDQVDAQRLQWRARELTVNISGEPLKMEVDPEKIGTALANLLSNAIRYSPLKGTIELALSQQPGLVHIDIRDQGVGVAPADRERIFEPFYRGERQPKDGVRGSGIGLSIVHEYIAAHGGRIELLPQETGTHFRIEFPHVYKS</sequence>
<proteinExistence type="predicted"/>
<keyword evidence="7" id="KW-0547">Nucleotide-binding</keyword>
<dbReference type="CDD" id="cd00075">
    <property type="entry name" value="HATPase"/>
    <property type="match status" value="1"/>
</dbReference>
<evidence type="ECO:0000256" key="10">
    <source>
        <dbReference type="SAM" id="Phobius"/>
    </source>
</evidence>
<dbReference type="EC" id="2.7.13.3" evidence="3"/>
<evidence type="ECO:0000313" key="13">
    <source>
        <dbReference type="EMBL" id="ABM38671.1"/>
    </source>
</evidence>
<dbReference type="SUPFAM" id="SSF47384">
    <property type="entry name" value="Homodimeric domain of signal transducing histidine kinase"/>
    <property type="match status" value="1"/>
</dbReference>
<feature type="transmembrane region" description="Helical" evidence="10">
    <location>
        <begin position="193"/>
        <end position="211"/>
    </location>
</feature>
<keyword evidence="9" id="KW-0067">ATP-binding</keyword>
<dbReference type="PANTHER" id="PTHR44936:SF10">
    <property type="entry name" value="SENSOR PROTEIN RSTB"/>
    <property type="match status" value="1"/>
</dbReference>
<evidence type="ECO:0000259" key="11">
    <source>
        <dbReference type="PROSITE" id="PS50109"/>
    </source>
</evidence>
<evidence type="ECO:0000256" key="7">
    <source>
        <dbReference type="ARBA" id="ARBA00022741"/>
    </source>
</evidence>
<dbReference type="GO" id="GO:0000155">
    <property type="term" value="F:phosphorelay sensor kinase activity"/>
    <property type="evidence" value="ECO:0007669"/>
    <property type="project" value="InterPro"/>
</dbReference>
<evidence type="ECO:0000256" key="4">
    <source>
        <dbReference type="ARBA" id="ARBA00022475"/>
    </source>
</evidence>
<name>A1VSP3_POLNA</name>
<evidence type="ECO:0000256" key="3">
    <source>
        <dbReference type="ARBA" id="ARBA00012438"/>
    </source>
</evidence>
<organism evidence="13 14">
    <name type="scientific">Polaromonas naphthalenivorans (strain CJ2)</name>
    <dbReference type="NCBI Taxonomy" id="365044"/>
    <lineage>
        <taxon>Bacteria</taxon>
        <taxon>Pseudomonadati</taxon>
        <taxon>Pseudomonadota</taxon>
        <taxon>Betaproteobacteria</taxon>
        <taxon>Burkholderiales</taxon>
        <taxon>Comamonadaceae</taxon>
        <taxon>Polaromonas</taxon>
    </lineage>
</organism>
<evidence type="ECO:0000256" key="8">
    <source>
        <dbReference type="ARBA" id="ARBA00022777"/>
    </source>
</evidence>
<dbReference type="PROSITE" id="PS50109">
    <property type="entry name" value="HIS_KIN"/>
    <property type="match status" value="1"/>
</dbReference>
<keyword evidence="4" id="KW-1003">Cell membrane</keyword>
<keyword evidence="8 13" id="KW-0418">Kinase</keyword>
<dbReference type="InterPro" id="IPR005467">
    <property type="entry name" value="His_kinase_dom"/>
</dbReference>
<evidence type="ECO:0000259" key="12">
    <source>
        <dbReference type="PROSITE" id="PS50885"/>
    </source>
</evidence>
<evidence type="ECO:0000256" key="6">
    <source>
        <dbReference type="ARBA" id="ARBA00022679"/>
    </source>
</evidence>
<dbReference type="InterPro" id="IPR003594">
    <property type="entry name" value="HATPase_dom"/>
</dbReference>
<keyword evidence="14" id="KW-1185">Reference proteome</keyword>
<dbReference type="PROSITE" id="PS50885">
    <property type="entry name" value="HAMP"/>
    <property type="match status" value="1"/>
</dbReference>
<dbReference type="SMART" id="SM00388">
    <property type="entry name" value="HisKA"/>
    <property type="match status" value="1"/>
</dbReference>
<dbReference type="Proteomes" id="UP000000644">
    <property type="component" value="Chromosome"/>
</dbReference>
<dbReference type="InterPro" id="IPR036097">
    <property type="entry name" value="HisK_dim/P_sf"/>
</dbReference>
<feature type="domain" description="Histidine kinase" evidence="11">
    <location>
        <begin position="269"/>
        <end position="485"/>
    </location>
</feature>
<reference evidence="14" key="1">
    <citation type="journal article" date="2009" name="Environ. Microbiol.">
        <title>The genome of Polaromonas naphthalenivorans strain CJ2, isolated from coal tar-contaminated sediment, reveals physiological and metabolic versatility and evolution through extensive horizontal gene transfer.</title>
        <authorList>
            <person name="Yagi J.M."/>
            <person name="Sims D."/>
            <person name="Brettin T."/>
            <person name="Bruce D."/>
            <person name="Madsen E.L."/>
        </authorList>
    </citation>
    <scope>NUCLEOTIDE SEQUENCE [LARGE SCALE GENOMIC DNA]</scope>
    <source>
        <strain evidence="14">CJ2</strain>
    </source>
</reference>
<keyword evidence="10" id="KW-0812">Transmembrane</keyword>
<dbReference type="FunFam" id="3.30.565.10:FF:000006">
    <property type="entry name" value="Sensor histidine kinase WalK"/>
    <property type="match status" value="1"/>
</dbReference>
<dbReference type="KEGG" id="pna:Pnap_3374"/>
<keyword evidence="10" id="KW-0472">Membrane</keyword>
<dbReference type="GO" id="GO:0005886">
    <property type="term" value="C:plasma membrane"/>
    <property type="evidence" value="ECO:0007669"/>
    <property type="project" value="UniProtKB-SubCell"/>
</dbReference>
<dbReference type="InterPro" id="IPR050980">
    <property type="entry name" value="2C_sensor_his_kinase"/>
</dbReference>
<dbReference type="STRING" id="365044.Pnap_3374"/>
<dbReference type="PRINTS" id="PR00344">
    <property type="entry name" value="BCTRLSENSOR"/>
</dbReference>
<evidence type="ECO:0000256" key="5">
    <source>
        <dbReference type="ARBA" id="ARBA00022553"/>
    </source>
</evidence>
<evidence type="ECO:0000256" key="9">
    <source>
        <dbReference type="ARBA" id="ARBA00022840"/>
    </source>
</evidence>
<keyword evidence="5" id="KW-0597">Phosphoprotein</keyword>
<dbReference type="InterPro" id="IPR003660">
    <property type="entry name" value="HAMP_dom"/>
</dbReference>
<dbReference type="SUPFAM" id="SSF55874">
    <property type="entry name" value="ATPase domain of HSP90 chaperone/DNA topoisomerase II/histidine kinase"/>
    <property type="match status" value="1"/>
</dbReference>
<dbReference type="InterPro" id="IPR004358">
    <property type="entry name" value="Sig_transdc_His_kin-like_C"/>
</dbReference>
<comment type="catalytic activity">
    <reaction evidence="1">
        <text>ATP + protein L-histidine = ADP + protein N-phospho-L-histidine.</text>
        <dbReference type="EC" id="2.7.13.3"/>
    </reaction>
</comment>
<dbReference type="Gene3D" id="1.10.287.130">
    <property type="match status" value="1"/>
</dbReference>